<dbReference type="EMBL" id="CAJVCH010367473">
    <property type="protein sequence ID" value="CAG7816331.1"/>
    <property type="molecule type" value="Genomic_DNA"/>
</dbReference>
<protein>
    <submittedName>
        <fullName evidence="2">Uncharacterized protein</fullName>
    </submittedName>
</protein>
<comment type="caution">
    <text evidence="2">The sequence shown here is derived from an EMBL/GenBank/DDBJ whole genome shotgun (WGS) entry which is preliminary data.</text>
</comment>
<evidence type="ECO:0000313" key="2">
    <source>
        <dbReference type="EMBL" id="CAG7816331.1"/>
    </source>
</evidence>
<dbReference type="Proteomes" id="UP000708208">
    <property type="component" value="Unassembled WGS sequence"/>
</dbReference>
<keyword evidence="3" id="KW-1185">Reference proteome</keyword>
<gene>
    <name evidence="2" type="ORF">AFUS01_LOCUS26956</name>
</gene>
<sequence length="74" mass="7990">MTSDCNSDIDGKWEKNYDPSGSAGNTLALSQPSNSADASSEDDIQKHYQKHSKASQCTRNETGGILRSQLTPSK</sequence>
<feature type="compositionally biased region" description="Polar residues" evidence="1">
    <location>
        <begin position="22"/>
        <end position="38"/>
    </location>
</feature>
<accession>A0A8J2KEG6</accession>
<evidence type="ECO:0000256" key="1">
    <source>
        <dbReference type="SAM" id="MobiDB-lite"/>
    </source>
</evidence>
<reference evidence="2" key="1">
    <citation type="submission" date="2021-06" db="EMBL/GenBank/DDBJ databases">
        <authorList>
            <person name="Hodson N. C."/>
            <person name="Mongue J. A."/>
            <person name="Jaron S. K."/>
        </authorList>
    </citation>
    <scope>NUCLEOTIDE SEQUENCE</scope>
</reference>
<proteinExistence type="predicted"/>
<feature type="region of interest" description="Disordered" evidence="1">
    <location>
        <begin position="1"/>
        <end position="74"/>
    </location>
</feature>
<organism evidence="2 3">
    <name type="scientific">Allacma fusca</name>
    <dbReference type="NCBI Taxonomy" id="39272"/>
    <lineage>
        <taxon>Eukaryota</taxon>
        <taxon>Metazoa</taxon>
        <taxon>Ecdysozoa</taxon>
        <taxon>Arthropoda</taxon>
        <taxon>Hexapoda</taxon>
        <taxon>Collembola</taxon>
        <taxon>Symphypleona</taxon>
        <taxon>Sminthuridae</taxon>
        <taxon>Allacma</taxon>
    </lineage>
</organism>
<dbReference type="AlphaFoldDB" id="A0A8J2KEG6"/>
<evidence type="ECO:0000313" key="3">
    <source>
        <dbReference type="Proteomes" id="UP000708208"/>
    </source>
</evidence>
<name>A0A8J2KEG6_9HEXA</name>